<dbReference type="PANTHER" id="PTHR34693">
    <property type="entry name" value="PROTEIN PAR32"/>
    <property type="match status" value="1"/>
</dbReference>
<dbReference type="InterPro" id="IPR022024">
    <property type="entry name" value="DUF3602"/>
</dbReference>
<keyword evidence="3" id="KW-1185">Reference proteome</keyword>
<comment type="caution">
    <text evidence="2">The sequence shown here is derived from an EMBL/GenBank/DDBJ whole genome shotgun (WGS) entry which is preliminary data.</text>
</comment>
<gene>
    <name evidence="2" type="ORF">BBO_04853</name>
</gene>
<dbReference type="OrthoDB" id="2537432at2759"/>
<accession>A0A162JDV4</accession>
<dbReference type="Pfam" id="PF12223">
    <property type="entry name" value="DUF3602"/>
    <property type="match status" value="1"/>
</dbReference>
<protein>
    <submittedName>
        <fullName evidence="2">Uncharacterized protein</fullName>
    </submittedName>
</protein>
<sequence length="153" mass="15641">MTAEVSHGRGGAGNINPDDTPYVDGEVVREGIIGSHNDGVYSAGRGGAGNIADRGHPATERKDRDLIPEAAIRHSTDTSDYHTGRGGAGNEHHTGGGNGHAAHHHDDDKHKDKGGHGDGGGDTQKDSVAAAEGAAPVGLADKLKQKLFGAFSK</sequence>
<evidence type="ECO:0000313" key="3">
    <source>
        <dbReference type="Proteomes" id="UP000076863"/>
    </source>
</evidence>
<evidence type="ECO:0000256" key="1">
    <source>
        <dbReference type="SAM" id="MobiDB-lite"/>
    </source>
</evidence>
<feature type="compositionally biased region" description="Gly residues" evidence="1">
    <location>
        <begin position="84"/>
        <end position="99"/>
    </location>
</feature>
<feature type="region of interest" description="Disordered" evidence="1">
    <location>
        <begin position="1"/>
        <end position="23"/>
    </location>
</feature>
<name>A0A162JDV4_9HYPO</name>
<proteinExistence type="predicted"/>
<dbReference type="EMBL" id="AZHA01000013">
    <property type="protein sequence ID" value="OAA42938.1"/>
    <property type="molecule type" value="Genomic_DNA"/>
</dbReference>
<organism evidence="2 3">
    <name type="scientific">Beauveria brongniartii RCEF 3172</name>
    <dbReference type="NCBI Taxonomy" id="1081107"/>
    <lineage>
        <taxon>Eukaryota</taxon>
        <taxon>Fungi</taxon>
        <taxon>Dikarya</taxon>
        <taxon>Ascomycota</taxon>
        <taxon>Pezizomycotina</taxon>
        <taxon>Sordariomycetes</taxon>
        <taxon>Hypocreomycetidae</taxon>
        <taxon>Hypocreales</taxon>
        <taxon>Cordycipitaceae</taxon>
        <taxon>Beauveria</taxon>
        <taxon>Beauveria brongniartii</taxon>
    </lineage>
</organism>
<feature type="region of interest" description="Disordered" evidence="1">
    <location>
        <begin position="36"/>
        <end position="140"/>
    </location>
</feature>
<evidence type="ECO:0000313" key="2">
    <source>
        <dbReference type="EMBL" id="OAA42938.1"/>
    </source>
</evidence>
<reference evidence="2 3" key="1">
    <citation type="journal article" date="2016" name="Genome Biol. Evol.">
        <title>Divergent and convergent evolution of fungal pathogenicity.</title>
        <authorList>
            <person name="Shang Y."/>
            <person name="Xiao G."/>
            <person name="Zheng P."/>
            <person name="Cen K."/>
            <person name="Zhan S."/>
            <person name="Wang C."/>
        </authorList>
    </citation>
    <scope>NUCLEOTIDE SEQUENCE [LARGE SCALE GENOMIC DNA]</scope>
    <source>
        <strain evidence="2 3">RCEF 3172</strain>
    </source>
</reference>
<dbReference type="PANTHER" id="PTHR34693:SF3">
    <property type="match status" value="1"/>
</dbReference>
<dbReference type="AlphaFoldDB" id="A0A162JDV4"/>
<feature type="compositionally biased region" description="Basic and acidic residues" evidence="1">
    <location>
        <begin position="53"/>
        <end position="83"/>
    </location>
</feature>
<dbReference type="Proteomes" id="UP000076863">
    <property type="component" value="Unassembled WGS sequence"/>
</dbReference>
<feature type="compositionally biased region" description="Basic and acidic residues" evidence="1">
    <location>
        <begin position="104"/>
        <end position="116"/>
    </location>
</feature>
<feature type="compositionally biased region" description="Low complexity" evidence="1">
    <location>
        <begin position="128"/>
        <end position="140"/>
    </location>
</feature>
<dbReference type="InterPro" id="IPR053203">
    <property type="entry name" value="Cisplatin_resist-associated"/>
</dbReference>